<evidence type="ECO:0000256" key="1">
    <source>
        <dbReference type="SAM" id="MobiDB-lite"/>
    </source>
</evidence>
<evidence type="ECO:0000313" key="6">
    <source>
        <dbReference type="Proteomes" id="UP000255460"/>
    </source>
</evidence>
<gene>
    <name evidence="4" type="ORF">HVV39_07090</name>
    <name evidence="3" type="ORF">HVW04_20030</name>
    <name evidence="5" type="ORF">NCTC10418_01264</name>
</gene>
<keyword evidence="4" id="KW-0449">Lipoprotein</keyword>
<feature type="compositionally biased region" description="Polar residues" evidence="1">
    <location>
        <begin position="74"/>
        <end position="99"/>
    </location>
</feature>
<evidence type="ECO:0000256" key="2">
    <source>
        <dbReference type="SAM" id="SignalP"/>
    </source>
</evidence>
<evidence type="ECO:0000313" key="5">
    <source>
        <dbReference type="EMBL" id="STE83608.1"/>
    </source>
</evidence>
<evidence type="ECO:0000313" key="8">
    <source>
        <dbReference type="Proteomes" id="UP000514715"/>
    </source>
</evidence>
<feature type="chain" id="PRO_5036301078" evidence="2">
    <location>
        <begin position="28"/>
        <end position="147"/>
    </location>
</feature>
<dbReference type="PROSITE" id="PS51257">
    <property type="entry name" value="PROKAR_LIPOPROTEIN"/>
    <property type="match status" value="1"/>
</dbReference>
<protein>
    <submittedName>
        <fullName evidence="5">Signal recognition particle GTPase</fullName>
    </submittedName>
    <submittedName>
        <fullName evidence="4">TIGR03751 family conjugal transfer lipoprotein</fullName>
    </submittedName>
</protein>
<feature type="signal peptide" evidence="2">
    <location>
        <begin position="1"/>
        <end position="27"/>
    </location>
</feature>
<dbReference type="RefSeq" id="WP_171840530.1">
    <property type="nucleotide sequence ID" value="NZ_CAJVBX010000004.1"/>
</dbReference>
<evidence type="ECO:0000313" key="7">
    <source>
        <dbReference type="Proteomes" id="UP000514533"/>
    </source>
</evidence>
<dbReference type="EMBL" id="UFZQ01000001">
    <property type="protein sequence ID" value="STE83608.1"/>
    <property type="molecule type" value="Genomic_DNA"/>
</dbReference>
<dbReference type="Proteomes" id="UP000514533">
    <property type="component" value="Chromosome"/>
</dbReference>
<evidence type="ECO:0000313" key="3">
    <source>
        <dbReference type="EMBL" id="QMP47004.1"/>
    </source>
</evidence>
<dbReference type="AlphaFoldDB" id="A0A162MKZ5"/>
<evidence type="ECO:0000313" key="4">
    <source>
        <dbReference type="EMBL" id="QMS37791.1"/>
    </source>
</evidence>
<dbReference type="NCBIfam" id="TIGR03751">
    <property type="entry name" value="conj_TIGR03751"/>
    <property type="match status" value="1"/>
</dbReference>
<sequence length="147" mass="16066">MKPDCSRLRVSGRTLLPLLVLTGAVLASGCSTSKEELLPAGEQTMLEIWQGQSGGGSARSAATARDTLRRPLTETEQQDAAQTDRSYSRTQESEISQQFPRLPNPDMVMYVFPHLAEGNSPVPGYSTVFSFYSQTQYAMPGERTAAF</sequence>
<keyword evidence="2" id="KW-0732">Signal</keyword>
<reference evidence="7 8" key="2">
    <citation type="submission" date="2020-06" db="EMBL/GenBank/DDBJ databases">
        <title>REHAB project genomes.</title>
        <authorList>
            <person name="Shaw L.P."/>
        </authorList>
    </citation>
    <scope>NUCLEOTIDE SEQUENCE [LARGE SCALE GENOMIC DNA]</scope>
    <source>
        <strain evidence="4 7">RHB01-C20</strain>
        <strain evidence="3 8">RHB07-C04</strain>
    </source>
</reference>
<dbReference type="InterPro" id="IPR022262">
    <property type="entry name" value="Lipoprot_put"/>
</dbReference>
<feature type="region of interest" description="Disordered" evidence="1">
    <location>
        <begin position="50"/>
        <end position="101"/>
    </location>
</feature>
<name>A0A162MKZ5_ECOLX</name>
<organism evidence="4 7">
    <name type="scientific">Escherichia coli</name>
    <dbReference type="NCBI Taxonomy" id="562"/>
    <lineage>
        <taxon>Bacteria</taxon>
        <taxon>Pseudomonadati</taxon>
        <taxon>Pseudomonadota</taxon>
        <taxon>Gammaproteobacteria</taxon>
        <taxon>Enterobacterales</taxon>
        <taxon>Enterobacteriaceae</taxon>
        <taxon>Escherichia</taxon>
    </lineage>
</organism>
<dbReference type="Proteomes" id="UP000255460">
    <property type="component" value="Unassembled WGS sequence"/>
</dbReference>
<dbReference type="EMBL" id="CP055981">
    <property type="protein sequence ID" value="QMS37791.1"/>
    <property type="molecule type" value="Genomic_DNA"/>
</dbReference>
<reference evidence="5 6" key="1">
    <citation type="submission" date="2018-06" db="EMBL/GenBank/DDBJ databases">
        <authorList>
            <consortium name="Pathogen Informatics"/>
            <person name="Doyle S."/>
        </authorList>
    </citation>
    <scope>NUCLEOTIDE SEQUENCE [LARGE SCALE GENOMIC DNA]</scope>
    <source>
        <strain evidence="5 6">NCTC10418</strain>
    </source>
</reference>
<accession>A0A162MKZ5</accession>
<proteinExistence type="predicted"/>
<dbReference type="EMBL" id="CP057975">
    <property type="protein sequence ID" value="QMP47004.1"/>
    <property type="molecule type" value="Genomic_DNA"/>
</dbReference>
<dbReference type="Proteomes" id="UP000514715">
    <property type="component" value="Chromosome"/>
</dbReference>